<keyword evidence="4" id="KW-0597">Phosphoprotein</keyword>
<protein>
    <recommendedName>
        <fullName evidence="3">histidine kinase</fullName>
        <ecNumber evidence="3">2.7.13.3</ecNumber>
    </recommendedName>
</protein>
<dbReference type="SUPFAM" id="SSF55874">
    <property type="entry name" value="ATPase domain of HSP90 chaperone/DNA topoisomerase II/histidine kinase"/>
    <property type="match status" value="1"/>
</dbReference>
<dbReference type="SMART" id="SM00388">
    <property type="entry name" value="HisKA"/>
    <property type="match status" value="1"/>
</dbReference>
<dbReference type="Gene3D" id="1.10.287.130">
    <property type="match status" value="1"/>
</dbReference>
<evidence type="ECO:0000259" key="10">
    <source>
        <dbReference type="PROSITE" id="PS50885"/>
    </source>
</evidence>
<evidence type="ECO:0000256" key="8">
    <source>
        <dbReference type="SAM" id="Phobius"/>
    </source>
</evidence>
<keyword evidence="8" id="KW-1133">Transmembrane helix</keyword>
<dbReference type="InterPro" id="IPR004358">
    <property type="entry name" value="Sig_transdc_His_kin-like_C"/>
</dbReference>
<comment type="catalytic activity">
    <reaction evidence="1">
        <text>ATP + protein L-histidine = ADP + protein N-phospho-L-histidine.</text>
        <dbReference type="EC" id="2.7.13.3"/>
    </reaction>
</comment>
<dbReference type="SUPFAM" id="SSF47384">
    <property type="entry name" value="Homodimeric domain of signal transducing histidine kinase"/>
    <property type="match status" value="1"/>
</dbReference>
<evidence type="ECO:0000313" key="12">
    <source>
        <dbReference type="Proteomes" id="UP000190140"/>
    </source>
</evidence>
<dbReference type="OrthoDB" id="9813151at2"/>
<evidence type="ECO:0000256" key="2">
    <source>
        <dbReference type="ARBA" id="ARBA00004370"/>
    </source>
</evidence>
<evidence type="ECO:0000313" key="11">
    <source>
        <dbReference type="EMBL" id="OPJ55579.1"/>
    </source>
</evidence>
<reference evidence="11 12" key="1">
    <citation type="submission" date="2017-03" db="EMBL/GenBank/DDBJ databases">
        <title>Genome sequence of Clostridium thermoalcaliphilum DSM 7309.</title>
        <authorList>
            <person name="Poehlein A."/>
            <person name="Daniel R."/>
        </authorList>
    </citation>
    <scope>NUCLEOTIDE SEQUENCE [LARGE SCALE GENOMIC DNA]</scope>
    <source>
        <strain evidence="11 12">DSM 7309</strain>
    </source>
</reference>
<dbReference type="InterPro" id="IPR003594">
    <property type="entry name" value="HATPase_dom"/>
</dbReference>
<dbReference type="InterPro" id="IPR036890">
    <property type="entry name" value="HATPase_C_sf"/>
</dbReference>
<comment type="subcellular location">
    <subcellularLocation>
        <location evidence="2">Membrane</location>
    </subcellularLocation>
</comment>
<evidence type="ECO:0000256" key="5">
    <source>
        <dbReference type="ARBA" id="ARBA00022679"/>
    </source>
</evidence>
<evidence type="ECO:0000256" key="3">
    <source>
        <dbReference type="ARBA" id="ARBA00012438"/>
    </source>
</evidence>
<dbReference type="PANTHER" id="PTHR45453">
    <property type="entry name" value="PHOSPHATE REGULON SENSOR PROTEIN PHOR"/>
    <property type="match status" value="1"/>
</dbReference>
<dbReference type="SMART" id="SM00387">
    <property type="entry name" value="HATPase_c"/>
    <property type="match status" value="1"/>
</dbReference>
<dbReference type="EMBL" id="MZGW01000004">
    <property type="protein sequence ID" value="OPJ55579.1"/>
    <property type="molecule type" value="Genomic_DNA"/>
</dbReference>
<dbReference type="Gene3D" id="6.10.340.10">
    <property type="match status" value="1"/>
</dbReference>
<dbReference type="PROSITE" id="PS50885">
    <property type="entry name" value="HAMP"/>
    <property type="match status" value="1"/>
</dbReference>
<keyword evidence="6 11" id="KW-0418">Kinase</keyword>
<keyword evidence="5 11" id="KW-0808">Transferase</keyword>
<dbReference type="Gene3D" id="3.30.565.10">
    <property type="entry name" value="Histidine kinase-like ATPase, C-terminal domain"/>
    <property type="match status" value="1"/>
</dbReference>
<dbReference type="CDD" id="cd00075">
    <property type="entry name" value="HATPase"/>
    <property type="match status" value="1"/>
</dbReference>
<dbReference type="PROSITE" id="PS50109">
    <property type="entry name" value="HIS_KIN"/>
    <property type="match status" value="1"/>
</dbReference>
<dbReference type="Pfam" id="PF02518">
    <property type="entry name" value="HATPase_c"/>
    <property type="match status" value="1"/>
</dbReference>
<dbReference type="RefSeq" id="WP_079412337.1">
    <property type="nucleotide sequence ID" value="NZ_MZGW01000004.1"/>
</dbReference>
<comment type="caution">
    <text evidence="11">The sequence shown here is derived from an EMBL/GenBank/DDBJ whole genome shotgun (WGS) entry which is preliminary data.</text>
</comment>
<dbReference type="Proteomes" id="UP000190140">
    <property type="component" value="Unassembled WGS sequence"/>
</dbReference>
<dbReference type="STRING" id="29349.CLOTH_13370"/>
<feature type="domain" description="Histidine kinase" evidence="9">
    <location>
        <begin position="225"/>
        <end position="442"/>
    </location>
</feature>
<evidence type="ECO:0000259" key="9">
    <source>
        <dbReference type="PROSITE" id="PS50109"/>
    </source>
</evidence>
<dbReference type="Pfam" id="PF00512">
    <property type="entry name" value="HisKA"/>
    <property type="match status" value="1"/>
</dbReference>
<dbReference type="GO" id="GO:0004721">
    <property type="term" value="F:phosphoprotein phosphatase activity"/>
    <property type="evidence" value="ECO:0007669"/>
    <property type="project" value="TreeGrafter"/>
</dbReference>
<dbReference type="GO" id="GO:0005886">
    <property type="term" value="C:plasma membrane"/>
    <property type="evidence" value="ECO:0007669"/>
    <property type="project" value="TreeGrafter"/>
</dbReference>
<keyword evidence="8" id="KW-0812">Transmembrane</keyword>
<keyword evidence="12" id="KW-1185">Reference proteome</keyword>
<dbReference type="GO" id="GO:0016036">
    <property type="term" value="P:cellular response to phosphate starvation"/>
    <property type="evidence" value="ECO:0007669"/>
    <property type="project" value="TreeGrafter"/>
</dbReference>
<dbReference type="PRINTS" id="PR00344">
    <property type="entry name" value="BCTRLSENSOR"/>
</dbReference>
<feature type="transmembrane region" description="Helical" evidence="8">
    <location>
        <begin position="139"/>
        <end position="163"/>
    </location>
</feature>
<sequence>MIATLVFIGSMYYFVTDIENKYKKEHLDVMEFQIDLLKKDIETYEDISSLEIKEKVDYYQDMYKSNSIKILDSFRFVVIEGGVQEVQKTRIQESIFRNTQENGYMYNMYDNKITKMAPIILNGSLQGYIYMENKLENLYYIKLAFVLFLVLCILFVLLVVFYISKSVIYPVKKVNTAFENISKGSLYEKVKIEGGGELSRLCSNFNVISYKLSQIEHQRREFVHNVSHELKTPLSSIKLLIESLKYGTYEDVNIYKEFFMDIYGEVDRIKQIIDDLMIVVNIDENKSHINLELTYINYLIEKLISRMMLKAKEKNISIIYKEIDNIQIKVDNIKIDRAITNILDNAIKYSNENSNIYIYLYNEEKYAVIKVKDEGIGIPQEDIGRIFERFYRVDKARSRKTGGSGLGLFIAKELIDLHGGDIVVESKEKEGTTFYVKLPLDLN</sequence>
<keyword evidence="8" id="KW-0472">Membrane</keyword>
<dbReference type="EC" id="2.7.13.3" evidence="3"/>
<dbReference type="GO" id="GO:0000155">
    <property type="term" value="F:phosphorelay sensor kinase activity"/>
    <property type="evidence" value="ECO:0007669"/>
    <property type="project" value="InterPro"/>
</dbReference>
<accession>A0A1V4I6R8</accession>
<dbReference type="FunFam" id="3.30.565.10:FF:000006">
    <property type="entry name" value="Sensor histidine kinase WalK"/>
    <property type="match status" value="1"/>
</dbReference>
<evidence type="ECO:0000256" key="1">
    <source>
        <dbReference type="ARBA" id="ARBA00000085"/>
    </source>
</evidence>
<evidence type="ECO:0000256" key="4">
    <source>
        <dbReference type="ARBA" id="ARBA00022553"/>
    </source>
</evidence>
<dbReference type="AlphaFoldDB" id="A0A1V4I6R8"/>
<dbReference type="InterPro" id="IPR036097">
    <property type="entry name" value="HisK_dim/P_sf"/>
</dbReference>
<gene>
    <name evidence="11" type="primary">yycG</name>
    <name evidence="11" type="ORF">CLOTH_13370</name>
</gene>
<dbReference type="CDD" id="cd06225">
    <property type="entry name" value="HAMP"/>
    <property type="match status" value="1"/>
</dbReference>
<evidence type="ECO:0000256" key="6">
    <source>
        <dbReference type="ARBA" id="ARBA00022777"/>
    </source>
</evidence>
<dbReference type="PANTHER" id="PTHR45453:SF1">
    <property type="entry name" value="PHOSPHATE REGULON SENSOR PROTEIN PHOR"/>
    <property type="match status" value="1"/>
</dbReference>
<feature type="domain" description="HAMP" evidence="10">
    <location>
        <begin position="165"/>
        <end position="217"/>
    </location>
</feature>
<dbReference type="InterPro" id="IPR003661">
    <property type="entry name" value="HisK_dim/P_dom"/>
</dbReference>
<dbReference type="InterPro" id="IPR003660">
    <property type="entry name" value="HAMP_dom"/>
</dbReference>
<dbReference type="InterPro" id="IPR005467">
    <property type="entry name" value="His_kinase_dom"/>
</dbReference>
<name>A0A1V4I6R8_9FIRM</name>
<proteinExistence type="predicted"/>
<dbReference type="InterPro" id="IPR050351">
    <property type="entry name" value="BphY/WalK/GraS-like"/>
</dbReference>
<evidence type="ECO:0000256" key="7">
    <source>
        <dbReference type="ARBA" id="ARBA00023012"/>
    </source>
</evidence>
<keyword evidence="7" id="KW-0902">Two-component regulatory system</keyword>
<organism evidence="11 12">
    <name type="scientific">Alkalithermobacter paradoxus</name>
    <dbReference type="NCBI Taxonomy" id="29349"/>
    <lineage>
        <taxon>Bacteria</taxon>
        <taxon>Bacillati</taxon>
        <taxon>Bacillota</taxon>
        <taxon>Clostridia</taxon>
        <taxon>Peptostreptococcales</taxon>
        <taxon>Tepidibacteraceae</taxon>
        <taxon>Alkalithermobacter</taxon>
    </lineage>
</organism>
<dbReference type="CDD" id="cd00082">
    <property type="entry name" value="HisKA"/>
    <property type="match status" value="1"/>
</dbReference>